<evidence type="ECO:0000256" key="1">
    <source>
        <dbReference type="SAM" id="MobiDB-lite"/>
    </source>
</evidence>
<comment type="caution">
    <text evidence="2">The sequence shown here is derived from an EMBL/GenBank/DDBJ whole genome shotgun (WGS) entry which is preliminary data.</text>
</comment>
<organism evidence="2 3">
    <name type="scientific">Immersiella caudata</name>
    <dbReference type="NCBI Taxonomy" id="314043"/>
    <lineage>
        <taxon>Eukaryota</taxon>
        <taxon>Fungi</taxon>
        <taxon>Dikarya</taxon>
        <taxon>Ascomycota</taxon>
        <taxon>Pezizomycotina</taxon>
        <taxon>Sordariomycetes</taxon>
        <taxon>Sordariomycetidae</taxon>
        <taxon>Sordariales</taxon>
        <taxon>Lasiosphaeriaceae</taxon>
        <taxon>Immersiella</taxon>
    </lineage>
</organism>
<dbReference type="EMBL" id="JAULSU010000001">
    <property type="protein sequence ID" value="KAK0631913.1"/>
    <property type="molecule type" value="Genomic_DNA"/>
</dbReference>
<keyword evidence="3" id="KW-1185">Reference proteome</keyword>
<proteinExistence type="predicted"/>
<accession>A0AA40CC27</accession>
<evidence type="ECO:0000313" key="2">
    <source>
        <dbReference type="EMBL" id="KAK0631913.1"/>
    </source>
</evidence>
<feature type="region of interest" description="Disordered" evidence="1">
    <location>
        <begin position="30"/>
        <end position="67"/>
    </location>
</feature>
<evidence type="ECO:0000313" key="3">
    <source>
        <dbReference type="Proteomes" id="UP001175000"/>
    </source>
</evidence>
<gene>
    <name evidence="2" type="ORF">B0T14DRAFT_15338</name>
</gene>
<dbReference type="Proteomes" id="UP001175000">
    <property type="component" value="Unassembled WGS sequence"/>
</dbReference>
<reference evidence="2" key="1">
    <citation type="submission" date="2023-06" db="EMBL/GenBank/DDBJ databases">
        <title>Genome-scale phylogeny and comparative genomics of the fungal order Sordariales.</title>
        <authorList>
            <consortium name="Lawrence Berkeley National Laboratory"/>
            <person name="Hensen N."/>
            <person name="Bonometti L."/>
            <person name="Westerberg I."/>
            <person name="Brannstrom I.O."/>
            <person name="Guillou S."/>
            <person name="Cros-Aarteil S."/>
            <person name="Calhoun S."/>
            <person name="Haridas S."/>
            <person name="Kuo A."/>
            <person name="Mondo S."/>
            <person name="Pangilinan J."/>
            <person name="Riley R."/>
            <person name="Labutti K."/>
            <person name="Andreopoulos B."/>
            <person name="Lipzen A."/>
            <person name="Chen C."/>
            <person name="Yanf M."/>
            <person name="Daum C."/>
            <person name="Ng V."/>
            <person name="Clum A."/>
            <person name="Steindorff A."/>
            <person name="Ohm R."/>
            <person name="Martin F."/>
            <person name="Silar P."/>
            <person name="Natvig D."/>
            <person name="Lalanne C."/>
            <person name="Gautier V."/>
            <person name="Ament-Velasquez S.L."/>
            <person name="Kruys A."/>
            <person name="Hutchinson M.I."/>
            <person name="Powell A.J."/>
            <person name="Barry K."/>
            <person name="Miller A.N."/>
            <person name="Grigoriev I.V."/>
            <person name="Debuchy R."/>
            <person name="Gladieux P."/>
            <person name="Thoren M.H."/>
            <person name="Johannesson H."/>
        </authorList>
    </citation>
    <scope>NUCLEOTIDE SEQUENCE</scope>
    <source>
        <strain evidence="2">CBS 606.72</strain>
    </source>
</reference>
<sequence>MFGCCPFDLHLTAHPDVRYIPSDMALFSSPASTETAVNQHPANQKKNRDVLPPPIYDMTSRIPPEAM</sequence>
<name>A0AA40CC27_9PEZI</name>
<protein>
    <submittedName>
        <fullName evidence="2">Uncharacterized protein</fullName>
    </submittedName>
</protein>
<feature type="compositionally biased region" description="Polar residues" evidence="1">
    <location>
        <begin position="30"/>
        <end position="44"/>
    </location>
</feature>
<dbReference type="AlphaFoldDB" id="A0AA40CC27"/>